<dbReference type="InterPro" id="IPR013783">
    <property type="entry name" value="Ig-like_fold"/>
</dbReference>
<feature type="compositionally biased region" description="Basic and acidic residues" evidence="5">
    <location>
        <begin position="2013"/>
        <end position="2024"/>
    </location>
</feature>
<feature type="region of interest" description="Disordered" evidence="5">
    <location>
        <begin position="1863"/>
        <end position="1916"/>
    </location>
</feature>
<sequence>MFKLFLFLFSVSAGKTRGKRPDKDIDEDATKKKSKKKEEKKPEPEVAPEFVVKPRRQFIDDGAVAKFKASFDGPSTTEIVWSKDGAVLTSDDHYKIYESDGFHYLEVLNVTTKDNGEFTITALNPAGSDTATAELEVFERPKLLTTQMPEWEKPLQDIVVRQGDTAVEITCSSKDLKNPSVRWFHNDTEIFSGFHTKLQHEGQVVKLTIKEVRESDAGQIKCVMTGVNGELESACSVVVRPPEKMEAPVFVKELHDMEVEEGDKLELDVQVKGTPPVEVYWYHNNVAITRDSPHFLLASLGSSVHTLTLPRAARECSGEFVCEAYNAFGDTDTFCRVHVTEVEDPEPPSFVTRPVTLIAQEGESVTLTCRVRGQPIPTVLWERQGVVISSCDKYQPTSLGDDHSLTVTQLDSSDAGLYMCHLHSAIGDASHTCELRIEESHKRSRALSKSLREPLSLGAWDTKKDVTSRKWSGKANTGDELLPSTGADENLGKGVNTENIIGAESNWQTQRLSDLSGEQTFSPSAYIKSEEKEINSQNLAINYSKKIMEPQTSASGNVPIPKPRYQRKGSSQTESQSFQLPNLKPVSVSNLNLKDKTEPDPPIDFRSVLKSRTATQPKPTAGSGSEYAVDFRSVLSKHKADDREYPNTAVGVPRTGAVGLELRNLQMERSSRNVVSRSGEHKFGINSIVASPSPSSASASISSSGSQMPRESTHIRPSAHVNAAGLRIVSKNLDTIDSWEDKPEPLLSARSLNDAGPKYSPSSSSSVSHPSSVESHLISNVASSNHSEPVKKNSLENSNISASKPVAASKAVPRIGENNQTSYLHLQNENESIDLNPSSNLLHSLPGGAHSADVKSDINSSQSKIGNMFTVTGVTRNSKGSLRLAGNSNGSVSSQEDTTYDHKSITTSGVSNIINQDTPTSLLGLEQPLKDLSNPEHPECSQGASEDDDQMPPPALPSSRPPSLPSNDSSKSKSDEPNDEASTACVSYLHFTPSSSSKSSQTSSSLEPVVFKVNLSTTSPSSVLSDQHRVHLPEENVSMEDSTMVSDSSRDDSDDVFADHSDLLEVPEASRRGSIKTEGSVFAWEKIPEKSRETSPVAISKEDTASRSGQTSKKKTSFQLDGAVIEKQRTHAPTRYPNSKSLSSVPQTPPPQSKSKSVSSNSSATAEFRQVKLKSTGINMAGEGDLKKSKFMSTSTESLFFNVKLKPVLIKDSEPAEDSSLAMNAWSIKAKSKSSGDLLRDMREERGFKTGQALGSARDSSKQNMGFSEKLSAFENRGSETDRTEFSRKPNFALPKRNTVSKFISQANRKETDKSKATLPFSKYGGASATAENKTKVTSSELNTRIKRTEFEPPILSSTLPRNHKTSSTKDECGFQPVTQPRSQQRGRHSVDVSSNASSRTETIPSWVKEKAFGKRSSLTVDSKASTLPMSSSNKLQTARDNITKIKDNPNAPKTPRRFKRDKLNSEDELMSTVDEDNLQRSVVGQDKSNQPKINRRKINGEDNENNLLKTSDKLNETTRTNTFGSFVNGVNKKDNSKDNTVIDSKTAPFKSENQNSSNTPEWMQRRNLKPVEPSLKTRNNGMQSGASKESSGRHDRLTQNNKTATPFSSLISKFNKQPTASTSILAMSLKCGSEKAPDPSQEPSRLVNKNRDSKLAETPASSTSKAEENAMNIKQTVNEPASEESTARTQIVIEPPGLTNRTMPDTSSEQADVSCKSNDKEKELPQSVKQDPGVSQPVGTKQVPAHDSSVLNNQTPLRNTNVRPAWKKQRSLRHIPIYPIHDNELSPRYEPFLDDSESTASVSSTSSEASIITNDSGYYSKSRSYHHDLKLHTNEDHQQNIDYNHEHHKVQELQNSDDIQCTQEQDKTESDHDLLGQIDTNESQDISVNHEERNLPKDDRGSEGDYNSSGPHGLINEASTVIEYLTDHDKPSNSNVSNDSNEDGEATLKDVRVVLQSEEKANVEKEREKDTNDTVEFDPESNVKENSDISNDEKRLTIKKPGNETDSEALSPDDKMSTTRSDETNSNSPTQTAPSRQGLNLKNSVAFQESSEGQAGSSDTTLFPRRRSKFMDDYKNGRRGSDENGDLEQKTVAKSDTKTAIPKSLAIRPTALDIVPRWKRSQPASCDYKNQSHAHLDEPLDIGPNEIRLKIAAPEFTTYLEDTMTVVYGSKATLRCTVSGDPCPEVVWLFNRQPLKPSKTQDVSRDGNVAELTISETFAEHEGLYTCQASNPEGTASTSCVLRLAGKR</sequence>
<feature type="compositionally biased region" description="Low complexity" evidence="5">
    <location>
        <begin position="1153"/>
        <end position="1166"/>
    </location>
</feature>
<feature type="compositionally biased region" description="Polar residues" evidence="5">
    <location>
        <begin position="1577"/>
        <end position="1590"/>
    </location>
</feature>
<feature type="compositionally biased region" description="Low complexity" evidence="5">
    <location>
        <begin position="1799"/>
        <end position="1811"/>
    </location>
</feature>
<dbReference type="GO" id="GO:0030016">
    <property type="term" value="C:myofibril"/>
    <property type="evidence" value="ECO:0007669"/>
    <property type="project" value="UniProtKB-SubCell"/>
</dbReference>
<dbReference type="FunFam" id="2.60.40.10:FF:000032">
    <property type="entry name" value="palladin isoform X1"/>
    <property type="match status" value="1"/>
</dbReference>
<feature type="region of interest" description="Disordered" evidence="5">
    <location>
        <begin position="686"/>
        <end position="719"/>
    </location>
</feature>
<feature type="compositionally biased region" description="Low complexity" evidence="5">
    <location>
        <begin position="687"/>
        <end position="706"/>
    </location>
</feature>
<feature type="region of interest" description="Disordered" evidence="5">
    <location>
        <begin position="468"/>
        <end position="494"/>
    </location>
</feature>
<evidence type="ECO:0000313" key="9">
    <source>
        <dbReference type="Proteomes" id="UP000735302"/>
    </source>
</evidence>
<dbReference type="PROSITE" id="PS50835">
    <property type="entry name" value="IG_LIKE"/>
    <property type="match status" value="5"/>
</dbReference>
<feature type="compositionally biased region" description="Basic and acidic residues" evidence="5">
    <location>
        <begin position="19"/>
        <end position="44"/>
    </location>
</feature>
<dbReference type="CDD" id="cd00096">
    <property type="entry name" value="Ig"/>
    <property type="match status" value="1"/>
</dbReference>
<feature type="region of interest" description="Disordered" evidence="5">
    <location>
        <begin position="550"/>
        <end position="625"/>
    </location>
</feature>
<dbReference type="InterPro" id="IPR013098">
    <property type="entry name" value="Ig_I-set"/>
</dbReference>
<feature type="region of interest" description="Disordered" evidence="5">
    <location>
        <begin position="879"/>
        <end position="904"/>
    </location>
</feature>
<feature type="chain" id="PRO_5043629624" evidence="6">
    <location>
        <begin position="19"/>
        <end position="2249"/>
    </location>
</feature>
<dbReference type="GO" id="GO:0016301">
    <property type="term" value="F:kinase activity"/>
    <property type="evidence" value="ECO:0007669"/>
    <property type="project" value="UniProtKB-KW"/>
</dbReference>
<feature type="compositionally biased region" description="Basic and acidic residues" evidence="5">
    <location>
        <begin position="2070"/>
        <end position="2097"/>
    </location>
</feature>
<feature type="domain" description="Ig-like" evidence="7">
    <location>
        <begin position="242"/>
        <end position="340"/>
    </location>
</feature>
<feature type="domain" description="Ig-like" evidence="7">
    <location>
        <begin position="2155"/>
        <end position="2240"/>
    </location>
</feature>
<dbReference type="InterPro" id="IPR003598">
    <property type="entry name" value="Ig_sub2"/>
</dbReference>
<dbReference type="FunFam" id="2.60.40.10:FF:000107">
    <property type="entry name" value="Myosin, light chain kinase a"/>
    <property type="match status" value="2"/>
</dbReference>
<comment type="similarity">
    <text evidence="2">Belongs to the protein kinase superfamily. CAMK Ser/Thr protein kinase family.</text>
</comment>
<feature type="compositionally biased region" description="Polar residues" evidence="5">
    <location>
        <begin position="1750"/>
        <end position="1760"/>
    </location>
</feature>
<keyword evidence="8" id="KW-0808">Transferase</keyword>
<accession>A0AAV4D314</accession>
<gene>
    <name evidence="8" type="ORF">PoB_006505400</name>
</gene>
<feature type="compositionally biased region" description="Basic and acidic residues" evidence="5">
    <location>
        <begin position="1277"/>
        <end position="1288"/>
    </location>
</feature>
<feature type="compositionally biased region" description="Polar residues" evidence="5">
    <location>
        <begin position="1879"/>
        <end position="1888"/>
    </location>
</feature>
<evidence type="ECO:0000256" key="3">
    <source>
        <dbReference type="ARBA" id="ARBA00023157"/>
    </source>
</evidence>
<evidence type="ECO:0000256" key="5">
    <source>
        <dbReference type="SAM" id="MobiDB-lite"/>
    </source>
</evidence>
<feature type="region of interest" description="Disordered" evidence="5">
    <location>
        <begin position="747"/>
        <end position="814"/>
    </location>
</feature>
<feature type="compositionally biased region" description="Polar residues" evidence="5">
    <location>
        <begin position="1417"/>
        <end position="1441"/>
    </location>
</feature>
<feature type="domain" description="Ig-like" evidence="7">
    <location>
        <begin position="48"/>
        <end position="136"/>
    </location>
</feature>
<dbReference type="Proteomes" id="UP000735302">
    <property type="component" value="Unassembled WGS sequence"/>
</dbReference>
<feature type="compositionally biased region" description="Polar residues" evidence="5">
    <location>
        <begin position="1599"/>
        <end position="1611"/>
    </location>
</feature>
<feature type="compositionally biased region" description="Polar residues" evidence="5">
    <location>
        <begin position="1392"/>
        <end position="1404"/>
    </location>
</feature>
<feature type="compositionally biased region" description="Polar residues" evidence="5">
    <location>
        <begin position="1298"/>
        <end position="1307"/>
    </location>
</feature>
<feature type="compositionally biased region" description="Basic and acidic residues" evidence="5">
    <location>
        <begin position="1057"/>
        <end position="1071"/>
    </location>
</feature>
<feature type="compositionally biased region" description="Polar residues" evidence="5">
    <location>
        <begin position="1552"/>
        <end position="1562"/>
    </location>
</feature>
<feature type="compositionally biased region" description="Polar residues" evidence="5">
    <location>
        <begin position="1480"/>
        <end position="1493"/>
    </location>
</feature>
<evidence type="ECO:0000313" key="8">
    <source>
        <dbReference type="EMBL" id="GFO38549.1"/>
    </source>
</evidence>
<feature type="compositionally biased region" description="Polar residues" evidence="5">
    <location>
        <begin position="2025"/>
        <end position="2062"/>
    </location>
</feature>
<keyword evidence="9" id="KW-1185">Reference proteome</keyword>
<feature type="region of interest" description="Disordered" evidence="5">
    <location>
        <begin position="1784"/>
        <end position="1811"/>
    </location>
</feature>
<feature type="region of interest" description="Disordered" evidence="5">
    <location>
        <begin position="1958"/>
        <end position="2097"/>
    </location>
</feature>
<proteinExistence type="inferred from homology"/>
<dbReference type="SMART" id="SM00409">
    <property type="entry name" value="IG"/>
    <property type="match status" value="5"/>
</dbReference>
<feature type="region of interest" description="Disordered" evidence="5">
    <location>
        <begin position="1632"/>
        <end position="1760"/>
    </location>
</feature>
<dbReference type="EMBL" id="BLXT01007322">
    <property type="protein sequence ID" value="GFO38549.1"/>
    <property type="molecule type" value="Genomic_DNA"/>
</dbReference>
<evidence type="ECO:0000256" key="1">
    <source>
        <dbReference type="ARBA" id="ARBA00004657"/>
    </source>
</evidence>
<feature type="compositionally biased region" description="Polar residues" evidence="5">
    <location>
        <begin position="1700"/>
        <end position="1712"/>
    </location>
</feature>
<keyword evidence="8" id="KW-0418">Kinase</keyword>
<feature type="compositionally biased region" description="Polar residues" evidence="5">
    <location>
        <begin position="879"/>
        <end position="897"/>
    </location>
</feature>
<reference evidence="8 9" key="1">
    <citation type="journal article" date="2021" name="Elife">
        <title>Chloroplast acquisition without the gene transfer in kleptoplastic sea slugs, Plakobranchus ocellatus.</title>
        <authorList>
            <person name="Maeda T."/>
            <person name="Takahashi S."/>
            <person name="Yoshida T."/>
            <person name="Shimamura S."/>
            <person name="Takaki Y."/>
            <person name="Nagai Y."/>
            <person name="Toyoda A."/>
            <person name="Suzuki Y."/>
            <person name="Arimoto A."/>
            <person name="Ishii H."/>
            <person name="Satoh N."/>
            <person name="Nishiyama T."/>
            <person name="Hasebe M."/>
            <person name="Maruyama T."/>
            <person name="Minagawa J."/>
            <person name="Obokata J."/>
            <person name="Shigenobu S."/>
        </authorList>
    </citation>
    <scope>NUCLEOTIDE SEQUENCE [LARGE SCALE GENOMIC DNA]</scope>
</reference>
<feature type="region of interest" description="Disordered" evidence="5">
    <location>
        <begin position="928"/>
        <end position="985"/>
    </location>
</feature>
<dbReference type="Gene3D" id="2.60.40.10">
    <property type="entry name" value="Immunoglobulins"/>
    <property type="match status" value="5"/>
</dbReference>
<dbReference type="Pfam" id="PF07679">
    <property type="entry name" value="I-set"/>
    <property type="match status" value="5"/>
</dbReference>
<evidence type="ECO:0000256" key="4">
    <source>
        <dbReference type="ARBA" id="ARBA00023319"/>
    </source>
</evidence>
<feature type="compositionally biased region" description="Polar residues" evidence="5">
    <location>
        <begin position="777"/>
        <end position="787"/>
    </location>
</feature>
<feature type="compositionally biased region" description="Acidic residues" evidence="5">
    <location>
        <begin position="1467"/>
        <end position="1477"/>
    </location>
</feature>
<evidence type="ECO:0000259" key="7">
    <source>
        <dbReference type="PROSITE" id="PS50835"/>
    </source>
</evidence>
<feature type="compositionally biased region" description="Low complexity" evidence="5">
    <location>
        <begin position="801"/>
        <end position="813"/>
    </location>
</feature>
<feature type="compositionally biased region" description="Basic and acidic residues" evidence="5">
    <location>
        <begin position="1982"/>
        <end position="1997"/>
    </location>
</feature>
<organism evidence="8 9">
    <name type="scientific">Plakobranchus ocellatus</name>
    <dbReference type="NCBI Taxonomy" id="259542"/>
    <lineage>
        <taxon>Eukaryota</taxon>
        <taxon>Metazoa</taxon>
        <taxon>Spiralia</taxon>
        <taxon>Lophotrochozoa</taxon>
        <taxon>Mollusca</taxon>
        <taxon>Gastropoda</taxon>
        <taxon>Heterobranchia</taxon>
        <taxon>Euthyneura</taxon>
        <taxon>Panpulmonata</taxon>
        <taxon>Sacoglossa</taxon>
        <taxon>Placobranchoidea</taxon>
        <taxon>Plakobranchidae</taxon>
        <taxon>Plakobranchus</taxon>
    </lineage>
</organism>
<feature type="domain" description="Ig-like" evidence="7">
    <location>
        <begin position="141"/>
        <end position="238"/>
    </location>
</feature>
<dbReference type="PANTHER" id="PTHR47633">
    <property type="entry name" value="IMMUNOGLOBULIN"/>
    <property type="match status" value="1"/>
</dbReference>
<feature type="signal peptide" evidence="6">
    <location>
        <begin position="1"/>
        <end position="18"/>
    </location>
</feature>
<dbReference type="FunFam" id="2.60.40.10:FF:000080">
    <property type="entry name" value="Myosin light chain kinase, smooth muscle"/>
    <property type="match status" value="1"/>
</dbReference>
<feature type="compositionally biased region" description="Basic and acidic residues" evidence="5">
    <location>
        <begin position="1958"/>
        <end position="1973"/>
    </location>
</feature>
<keyword evidence="3" id="KW-1015">Disulfide bond</keyword>
<dbReference type="SUPFAM" id="SSF48726">
    <property type="entry name" value="Immunoglobulin"/>
    <property type="match status" value="5"/>
</dbReference>
<feature type="region of interest" description="Disordered" evidence="5">
    <location>
        <begin position="15"/>
        <end position="47"/>
    </location>
</feature>
<dbReference type="InterPro" id="IPR036179">
    <property type="entry name" value="Ig-like_dom_sf"/>
</dbReference>
<feature type="compositionally biased region" description="Polar residues" evidence="5">
    <location>
        <begin position="568"/>
        <end position="580"/>
    </location>
</feature>
<feature type="compositionally biased region" description="Polar residues" evidence="5">
    <location>
        <begin position="1673"/>
        <end position="1690"/>
    </location>
</feature>
<feature type="compositionally biased region" description="Pro residues" evidence="5">
    <location>
        <begin position="951"/>
        <end position="964"/>
    </location>
</feature>
<feature type="region of interest" description="Disordered" evidence="5">
    <location>
        <begin position="1928"/>
        <end position="1947"/>
    </location>
</feature>
<protein>
    <submittedName>
        <fullName evidence="8">Myosin light chain kinase, smooth muscle</fullName>
    </submittedName>
</protein>
<evidence type="ECO:0000256" key="2">
    <source>
        <dbReference type="ARBA" id="ARBA00006692"/>
    </source>
</evidence>
<keyword evidence="6" id="KW-0732">Signal</keyword>
<feature type="compositionally biased region" description="Low complexity" evidence="5">
    <location>
        <begin position="760"/>
        <end position="776"/>
    </location>
</feature>
<dbReference type="InterPro" id="IPR003599">
    <property type="entry name" value="Ig_sub"/>
</dbReference>
<feature type="compositionally biased region" description="Polar residues" evidence="5">
    <location>
        <begin position="1330"/>
        <end position="1343"/>
    </location>
</feature>
<comment type="caution">
    <text evidence="8">The sequence shown here is derived from an EMBL/GenBank/DDBJ whole genome shotgun (WGS) entry which is preliminary data.</text>
</comment>
<feature type="region of interest" description="Disordered" evidence="5">
    <location>
        <begin position="1245"/>
        <end position="1611"/>
    </location>
</feature>
<feature type="compositionally biased region" description="Basic and acidic residues" evidence="5">
    <location>
        <begin position="1889"/>
        <end position="1904"/>
    </location>
</feature>
<feature type="region of interest" description="Disordered" evidence="5">
    <location>
        <begin position="1018"/>
        <end position="1189"/>
    </location>
</feature>
<dbReference type="SMART" id="SM00408">
    <property type="entry name" value="IGc2"/>
    <property type="match status" value="4"/>
</dbReference>
<comment type="subcellular location">
    <subcellularLocation>
        <location evidence="1">Cytoplasm</location>
        <location evidence="1">Myofibril</location>
    </subcellularLocation>
</comment>
<name>A0AAV4D314_9GAST</name>
<keyword evidence="4" id="KW-0393">Immunoglobulin domain</keyword>
<feature type="compositionally biased region" description="Basic and acidic residues" evidence="5">
    <location>
        <begin position="1865"/>
        <end position="1875"/>
    </location>
</feature>
<feature type="domain" description="Ig-like" evidence="7">
    <location>
        <begin position="348"/>
        <end position="438"/>
    </location>
</feature>
<evidence type="ECO:0000256" key="6">
    <source>
        <dbReference type="SAM" id="SignalP"/>
    </source>
</evidence>
<dbReference type="InterPro" id="IPR007110">
    <property type="entry name" value="Ig-like_dom"/>
</dbReference>